<comment type="caution">
    <text evidence="3">The sequence shown here is derived from an EMBL/GenBank/DDBJ whole genome shotgun (WGS) entry which is preliminary data.</text>
</comment>
<dbReference type="Proteomes" id="UP000552038">
    <property type="component" value="Unassembled WGS sequence"/>
</dbReference>
<dbReference type="Pfam" id="PF22621">
    <property type="entry name" value="CurL-like_PKS_C"/>
    <property type="match status" value="1"/>
</dbReference>
<name>A0AAP6ZZH6_PAEAL</name>
<sequence>MKSVNVALEEMKLAVTGLGGFLKDARDFRDWWNSSPISMEEGTAIEEKDRFDARFFQMTIQEAAEMHPAELDFLEASWTALQTAGCTRGFGRRIWIYADSKLIQQRTAARLTAALSSLPITIIHGNSLPNMLLDIRVRLNGSLNDVVMCATLGSKGVGTFVISPWNIAERKLLSIAAVLCVDGEHVRIETDGQPSLIELETVMPAQPRAGELLMLAAGTSSALEVSTDLLVGYLNQHVDANLGDVAYSLHNMAASLPERRILVSSGIREAVEILQNRDACRYWDSSCDASTRKLVFMFSGLGDHYENMGRDIYEQEPIFRDTVNVCCEFLQPILGFDLREKLYPVRSAKSSGGGEQLSTVPELDIRRILRRDSPETAGEQRESTSWAHPALFTVEYALARLLESWGIKPHVLIGHSLGEYTAACIAGVFTLEQALTIVAKRSQLINGLEKGAMLAVSMTASEVSPLLPEGTTIALMNSPGSQVISGTAEGIGELERRLARMGEVSVRIPSDRAFHSPMMEPAASALSALIFEHEPKPPSIPFLSNVTGTWITAEQATDPGYWADHLCRTVRFSDGINEVIHDGDAFFVEIGPGQSLCSFVRQHPSGADGERLQTIPTMRYAYEHASDRLFLLRTIGQLWLNGVDFCADAFYRKGCRHLPLPTYPFERMPLTKRSKTIKGG</sequence>
<dbReference type="SMART" id="SM00827">
    <property type="entry name" value="PKS_AT"/>
    <property type="match status" value="1"/>
</dbReference>
<dbReference type="InterPro" id="IPR050091">
    <property type="entry name" value="PKS_NRPS_Biosynth_Enz"/>
</dbReference>
<keyword evidence="3" id="KW-0012">Acyltransferase</keyword>
<dbReference type="GO" id="GO:0006633">
    <property type="term" value="P:fatty acid biosynthetic process"/>
    <property type="evidence" value="ECO:0007669"/>
    <property type="project" value="TreeGrafter"/>
</dbReference>
<dbReference type="Gene3D" id="3.40.47.10">
    <property type="match status" value="1"/>
</dbReference>
<dbReference type="InterPro" id="IPR016036">
    <property type="entry name" value="Malonyl_transacylase_ACP-bd"/>
</dbReference>
<dbReference type="EMBL" id="JABFOR010000016">
    <property type="protein sequence ID" value="NOJ71675.1"/>
    <property type="molecule type" value="Genomic_DNA"/>
</dbReference>
<evidence type="ECO:0000256" key="1">
    <source>
        <dbReference type="ARBA" id="ARBA00022679"/>
    </source>
</evidence>
<evidence type="ECO:0000259" key="2">
    <source>
        <dbReference type="SMART" id="SM00827"/>
    </source>
</evidence>
<dbReference type="InterPro" id="IPR014030">
    <property type="entry name" value="Ketoacyl_synth_N"/>
</dbReference>
<protein>
    <submittedName>
        <fullName evidence="3">Acyltransferase domain-containing protein</fullName>
    </submittedName>
</protein>
<accession>A0AAP6ZZH6</accession>
<dbReference type="InterPro" id="IPR014043">
    <property type="entry name" value="Acyl_transferase_dom"/>
</dbReference>
<dbReference type="InterPro" id="IPR001227">
    <property type="entry name" value="Ac_transferase_dom_sf"/>
</dbReference>
<evidence type="ECO:0000313" key="4">
    <source>
        <dbReference type="Proteomes" id="UP000552038"/>
    </source>
</evidence>
<dbReference type="PANTHER" id="PTHR43775">
    <property type="entry name" value="FATTY ACID SYNTHASE"/>
    <property type="match status" value="1"/>
</dbReference>
<dbReference type="RefSeq" id="WP_171417150.1">
    <property type="nucleotide sequence ID" value="NZ_JABFOR010000016.1"/>
</dbReference>
<dbReference type="Gene3D" id="3.30.70.250">
    <property type="entry name" value="Malonyl-CoA ACP transacylase, ACP-binding"/>
    <property type="match status" value="1"/>
</dbReference>
<organism evidence="3 4">
    <name type="scientific">Paenibacillus alvei</name>
    <name type="common">Bacillus alvei</name>
    <dbReference type="NCBI Taxonomy" id="44250"/>
    <lineage>
        <taxon>Bacteria</taxon>
        <taxon>Bacillati</taxon>
        <taxon>Bacillota</taxon>
        <taxon>Bacilli</taxon>
        <taxon>Bacillales</taxon>
        <taxon>Paenibacillaceae</taxon>
        <taxon>Paenibacillus</taxon>
    </lineage>
</organism>
<dbReference type="SUPFAM" id="SSF55048">
    <property type="entry name" value="Probable ACP-binding domain of malonyl-CoA ACP transacylase"/>
    <property type="match status" value="1"/>
</dbReference>
<evidence type="ECO:0000313" key="3">
    <source>
        <dbReference type="EMBL" id="NOJ71675.1"/>
    </source>
</evidence>
<dbReference type="Gene3D" id="3.40.366.10">
    <property type="entry name" value="Malonyl-Coenzyme A Acyl Carrier Protein, domain 2"/>
    <property type="match status" value="1"/>
</dbReference>
<dbReference type="GO" id="GO:0004312">
    <property type="term" value="F:fatty acid synthase activity"/>
    <property type="evidence" value="ECO:0007669"/>
    <property type="project" value="TreeGrafter"/>
</dbReference>
<dbReference type="AlphaFoldDB" id="A0AAP6ZZH6"/>
<feature type="domain" description="Malonyl-CoA:ACP transacylase (MAT)" evidence="2">
    <location>
        <begin position="297"/>
        <end position="620"/>
    </location>
</feature>
<dbReference type="InterPro" id="IPR016035">
    <property type="entry name" value="Acyl_Trfase/lysoPLipase"/>
</dbReference>
<gene>
    <name evidence="3" type="ORF">HMI46_14050</name>
</gene>
<dbReference type="InterPro" id="IPR016039">
    <property type="entry name" value="Thiolase-like"/>
</dbReference>
<reference evidence="3 4" key="1">
    <citation type="submission" date="2020-05" db="EMBL/GenBank/DDBJ databases">
        <title>Whole genome sequencing and identification of novel metabolites from Paenibacillus alvei strain JR949.</title>
        <authorList>
            <person name="Rajendhran J."/>
            <person name="Sree Pranav P."/>
            <person name="Mahalakshmi B."/>
            <person name="Karthikeyan R."/>
        </authorList>
    </citation>
    <scope>NUCLEOTIDE SEQUENCE [LARGE SCALE GENOMIC DNA]</scope>
    <source>
        <strain evidence="3 4">JR949</strain>
    </source>
</reference>
<keyword evidence="1" id="KW-0808">Transferase</keyword>
<dbReference type="Pfam" id="PF00109">
    <property type="entry name" value="ketoacyl-synt"/>
    <property type="match status" value="1"/>
</dbReference>
<dbReference type="Gene3D" id="3.30.70.3290">
    <property type="match status" value="1"/>
</dbReference>
<dbReference type="SUPFAM" id="SSF52151">
    <property type="entry name" value="FabD/lysophospholipase-like"/>
    <property type="match status" value="1"/>
</dbReference>
<proteinExistence type="predicted"/>
<dbReference type="PANTHER" id="PTHR43775:SF51">
    <property type="entry name" value="INACTIVE PHENOLPHTHIOCEROL SYNTHESIS POLYKETIDE SYNTHASE TYPE I PKS1-RELATED"/>
    <property type="match status" value="1"/>
</dbReference>
<dbReference type="Pfam" id="PF00698">
    <property type="entry name" value="Acyl_transf_1"/>
    <property type="match status" value="1"/>
</dbReference>